<gene>
    <name evidence="2" type="ORF">COCON_G00173930</name>
</gene>
<keyword evidence="1" id="KW-1133">Transmembrane helix</keyword>
<protein>
    <submittedName>
        <fullName evidence="2">Uncharacterized protein</fullName>
    </submittedName>
</protein>
<feature type="transmembrane region" description="Helical" evidence="1">
    <location>
        <begin position="40"/>
        <end position="60"/>
    </location>
</feature>
<dbReference type="EMBL" id="JAFJMO010000013">
    <property type="protein sequence ID" value="KAJ8258381.1"/>
    <property type="molecule type" value="Genomic_DNA"/>
</dbReference>
<proteinExistence type="predicted"/>
<accession>A0A9Q1D4E9</accession>
<keyword evidence="1" id="KW-0812">Transmembrane</keyword>
<feature type="transmembrane region" description="Helical" evidence="1">
    <location>
        <begin position="6"/>
        <end position="28"/>
    </location>
</feature>
<name>A0A9Q1D4E9_CONCO</name>
<dbReference type="AlphaFoldDB" id="A0A9Q1D4E9"/>
<reference evidence="2" key="1">
    <citation type="journal article" date="2023" name="Science">
        <title>Genome structures resolve the early diversification of teleost fishes.</title>
        <authorList>
            <person name="Parey E."/>
            <person name="Louis A."/>
            <person name="Montfort J."/>
            <person name="Bouchez O."/>
            <person name="Roques C."/>
            <person name="Iampietro C."/>
            <person name="Lluch J."/>
            <person name="Castinel A."/>
            <person name="Donnadieu C."/>
            <person name="Desvignes T."/>
            <person name="Floi Bucao C."/>
            <person name="Jouanno E."/>
            <person name="Wen M."/>
            <person name="Mejri S."/>
            <person name="Dirks R."/>
            <person name="Jansen H."/>
            <person name="Henkel C."/>
            <person name="Chen W.J."/>
            <person name="Zahm M."/>
            <person name="Cabau C."/>
            <person name="Klopp C."/>
            <person name="Thompson A.W."/>
            <person name="Robinson-Rechavi M."/>
            <person name="Braasch I."/>
            <person name="Lecointre G."/>
            <person name="Bobe J."/>
            <person name="Postlethwait J.H."/>
            <person name="Berthelot C."/>
            <person name="Roest Crollius H."/>
            <person name="Guiguen Y."/>
        </authorList>
    </citation>
    <scope>NUCLEOTIDE SEQUENCE</scope>
    <source>
        <strain evidence="2">Concon-B</strain>
    </source>
</reference>
<sequence>MHERVVLHFSVSLFMFYKLLKNVFALYLGSSFNSWRITGLKVCVCAFACVLKCVCMRVYVHACVYMSAFACGCAEVCLCICVCAEACVCACVCVDVCMHVCVHVCVYVWMCACMCVCMRVCVHACVCACVCVCVDVCMHVCVHVCFSMLVVDTRCPAGALAVLLCEVRACPLHLCLPMAPLPPPVCQEGYRGYLQPIIKQIQKPD</sequence>
<evidence type="ECO:0000256" key="1">
    <source>
        <dbReference type="SAM" id="Phobius"/>
    </source>
</evidence>
<organism evidence="2 3">
    <name type="scientific">Conger conger</name>
    <name type="common">Conger eel</name>
    <name type="synonym">Muraena conger</name>
    <dbReference type="NCBI Taxonomy" id="82655"/>
    <lineage>
        <taxon>Eukaryota</taxon>
        <taxon>Metazoa</taxon>
        <taxon>Chordata</taxon>
        <taxon>Craniata</taxon>
        <taxon>Vertebrata</taxon>
        <taxon>Euteleostomi</taxon>
        <taxon>Actinopterygii</taxon>
        <taxon>Neopterygii</taxon>
        <taxon>Teleostei</taxon>
        <taxon>Anguilliformes</taxon>
        <taxon>Congridae</taxon>
        <taxon>Conger</taxon>
    </lineage>
</organism>
<keyword evidence="3" id="KW-1185">Reference proteome</keyword>
<dbReference type="PANTHER" id="PTHR45134">
    <property type="entry name" value="OS08G0543275 PROTEIN"/>
    <property type="match status" value="1"/>
</dbReference>
<keyword evidence="1" id="KW-0472">Membrane</keyword>
<evidence type="ECO:0000313" key="2">
    <source>
        <dbReference type="EMBL" id="KAJ8258381.1"/>
    </source>
</evidence>
<evidence type="ECO:0000313" key="3">
    <source>
        <dbReference type="Proteomes" id="UP001152803"/>
    </source>
</evidence>
<dbReference type="Proteomes" id="UP001152803">
    <property type="component" value="Unassembled WGS sequence"/>
</dbReference>
<comment type="caution">
    <text evidence="2">The sequence shown here is derived from an EMBL/GenBank/DDBJ whole genome shotgun (WGS) entry which is preliminary data.</text>
</comment>
<dbReference type="PANTHER" id="PTHR45134:SF22">
    <property type="entry name" value="G-PROTEIN COUPLED RECEPTORS FAMILY 1 PROFILE DOMAIN-CONTAINING PROTEIN"/>
    <property type="match status" value="1"/>
</dbReference>